<protein>
    <submittedName>
        <fullName evidence="1">Uncharacterized protein</fullName>
    </submittedName>
</protein>
<organism evidence="1 2">
    <name type="scientific">Nocardioides acrostichi</name>
    <dbReference type="NCBI Taxonomy" id="2784339"/>
    <lineage>
        <taxon>Bacteria</taxon>
        <taxon>Bacillati</taxon>
        <taxon>Actinomycetota</taxon>
        <taxon>Actinomycetes</taxon>
        <taxon>Propionibacteriales</taxon>
        <taxon>Nocardioidaceae</taxon>
        <taxon>Nocardioides</taxon>
    </lineage>
</organism>
<evidence type="ECO:0000313" key="1">
    <source>
        <dbReference type="EMBL" id="MBF4161096.1"/>
    </source>
</evidence>
<dbReference type="EMBL" id="JADIVZ010000002">
    <property type="protein sequence ID" value="MBF4161096.1"/>
    <property type="molecule type" value="Genomic_DNA"/>
</dbReference>
<evidence type="ECO:0000313" key="2">
    <source>
        <dbReference type="Proteomes" id="UP000656804"/>
    </source>
</evidence>
<dbReference type="RefSeq" id="WP_194502359.1">
    <property type="nucleotide sequence ID" value="NZ_JADIVZ010000002.1"/>
</dbReference>
<dbReference type="Proteomes" id="UP000656804">
    <property type="component" value="Unassembled WGS sequence"/>
</dbReference>
<accession>A0A930UVU6</accession>
<name>A0A930UVU6_9ACTN</name>
<gene>
    <name evidence="1" type="ORF">ISG29_05290</name>
</gene>
<proteinExistence type="predicted"/>
<sequence>MSAPEPDPAAGSRPVHLPPGFAAELIAAAALDAVHVGRHTRGHDLLSDRRRLEVKSASVKPTGELEIRTGLSFPPSDTDIVLVTTSGAEETATARVAMHGTSISVHLQATLSRSEGAVGVYLWTADQAAAATPHRANHDREGRHVGNTWRIDPTTCQHVAL</sequence>
<comment type="caution">
    <text evidence="1">The sequence shown here is derived from an EMBL/GenBank/DDBJ whole genome shotgun (WGS) entry which is preliminary data.</text>
</comment>
<reference evidence="1" key="1">
    <citation type="submission" date="2020-11" db="EMBL/GenBank/DDBJ databases">
        <title>Nocardioides sp. CBS4Y-1, whole genome shotgun sequence.</title>
        <authorList>
            <person name="Tuo L."/>
        </authorList>
    </citation>
    <scope>NUCLEOTIDE SEQUENCE</scope>
    <source>
        <strain evidence="1">CBS4Y-1</strain>
    </source>
</reference>
<keyword evidence="2" id="KW-1185">Reference proteome</keyword>
<dbReference type="AlphaFoldDB" id="A0A930UVU6"/>